<keyword evidence="1" id="KW-0472">Membrane</keyword>
<keyword evidence="1" id="KW-1133">Transmembrane helix</keyword>
<dbReference type="EMBL" id="BAAAQD010000001">
    <property type="protein sequence ID" value="GAA1500214.1"/>
    <property type="molecule type" value="Genomic_DNA"/>
</dbReference>
<evidence type="ECO:0000256" key="1">
    <source>
        <dbReference type="SAM" id="Phobius"/>
    </source>
</evidence>
<gene>
    <name evidence="2" type="ORF">GCM10009827_005330</name>
</gene>
<reference evidence="3" key="1">
    <citation type="journal article" date="2019" name="Int. J. Syst. Evol. Microbiol.">
        <title>The Global Catalogue of Microorganisms (GCM) 10K type strain sequencing project: providing services to taxonomists for standard genome sequencing and annotation.</title>
        <authorList>
            <consortium name="The Broad Institute Genomics Platform"/>
            <consortium name="The Broad Institute Genome Sequencing Center for Infectious Disease"/>
            <person name="Wu L."/>
            <person name="Ma J."/>
        </authorList>
    </citation>
    <scope>NUCLEOTIDE SEQUENCE [LARGE SCALE GENOMIC DNA]</scope>
    <source>
        <strain evidence="3">JCM 15933</strain>
    </source>
</reference>
<accession>A0ABP4K9S6</accession>
<comment type="caution">
    <text evidence="2">The sequence shown here is derived from an EMBL/GenBank/DDBJ whole genome shotgun (WGS) entry which is preliminary data.</text>
</comment>
<dbReference type="RefSeq" id="WP_344499072.1">
    <property type="nucleotide sequence ID" value="NZ_BAAAQD010000001.1"/>
</dbReference>
<feature type="transmembrane region" description="Helical" evidence="1">
    <location>
        <begin position="13"/>
        <end position="35"/>
    </location>
</feature>
<evidence type="ECO:0000313" key="3">
    <source>
        <dbReference type="Proteomes" id="UP001501470"/>
    </source>
</evidence>
<name>A0ABP4K9S6_9ACTN</name>
<sequence>MSSFMSNLTLHDLTMIVAGVGVFGVLLIVVGVLGVRRSRAARRGSITP</sequence>
<dbReference type="Proteomes" id="UP001501470">
    <property type="component" value="Unassembled WGS sequence"/>
</dbReference>
<protein>
    <recommendedName>
        <fullName evidence="4">LPXTG cell wall anchor domain-containing protein</fullName>
    </recommendedName>
</protein>
<proteinExistence type="predicted"/>
<evidence type="ECO:0000313" key="2">
    <source>
        <dbReference type="EMBL" id="GAA1500214.1"/>
    </source>
</evidence>
<keyword evidence="1" id="KW-0812">Transmembrane</keyword>
<evidence type="ECO:0008006" key="4">
    <source>
        <dbReference type="Google" id="ProtNLM"/>
    </source>
</evidence>
<keyword evidence="3" id="KW-1185">Reference proteome</keyword>
<organism evidence="2 3">
    <name type="scientific">Dactylosporangium maewongense</name>
    <dbReference type="NCBI Taxonomy" id="634393"/>
    <lineage>
        <taxon>Bacteria</taxon>
        <taxon>Bacillati</taxon>
        <taxon>Actinomycetota</taxon>
        <taxon>Actinomycetes</taxon>
        <taxon>Micromonosporales</taxon>
        <taxon>Micromonosporaceae</taxon>
        <taxon>Dactylosporangium</taxon>
    </lineage>
</organism>